<dbReference type="EMBL" id="JAQIZZ010000008">
    <property type="protein sequence ID" value="KAJ5525342.1"/>
    <property type="molecule type" value="Genomic_DNA"/>
</dbReference>
<feature type="compositionally biased region" description="Low complexity" evidence="1">
    <location>
        <begin position="113"/>
        <end position="127"/>
    </location>
</feature>
<feature type="compositionally biased region" description="Polar residues" evidence="1">
    <location>
        <begin position="134"/>
        <end position="147"/>
    </location>
</feature>
<accession>A0AAD6CKS4</accession>
<evidence type="ECO:0000256" key="1">
    <source>
        <dbReference type="SAM" id="MobiDB-lite"/>
    </source>
</evidence>
<feature type="compositionally biased region" description="Low complexity" evidence="1">
    <location>
        <begin position="166"/>
        <end position="187"/>
    </location>
</feature>
<protein>
    <submittedName>
        <fullName evidence="2">Uncharacterized protein</fullName>
    </submittedName>
</protein>
<evidence type="ECO:0000313" key="3">
    <source>
        <dbReference type="Proteomes" id="UP001220324"/>
    </source>
</evidence>
<organism evidence="2 3">
    <name type="scientific">Penicillium frequentans</name>
    <dbReference type="NCBI Taxonomy" id="3151616"/>
    <lineage>
        <taxon>Eukaryota</taxon>
        <taxon>Fungi</taxon>
        <taxon>Dikarya</taxon>
        <taxon>Ascomycota</taxon>
        <taxon>Pezizomycotina</taxon>
        <taxon>Eurotiomycetes</taxon>
        <taxon>Eurotiomycetidae</taxon>
        <taxon>Eurotiales</taxon>
        <taxon>Aspergillaceae</taxon>
        <taxon>Penicillium</taxon>
    </lineage>
</organism>
<comment type="caution">
    <text evidence="2">The sequence shown here is derived from an EMBL/GenBank/DDBJ whole genome shotgun (WGS) entry which is preliminary data.</text>
</comment>
<evidence type="ECO:0000313" key="2">
    <source>
        <dbReference type="EMBL" id="KAJ5525342.1"/>
    </source>
</evidence>
<sequence>MPSSIMIEPTVVRDLHDDEKLVLDDFESHISRCTPCALAIETHENYHCERGYLLALDVSKYLYSEGGKQFAAVDRENGKPRRVKLPRDSNATRSLLDSIEKGMRIQSPRRGRAPAVRPPSSTSPSRRPIIEQSLPRSHTPESQSSPLQIIERSPSLSKRHVIVYPRSSRQSSRSSNTSSRSPSNRGSLYVPDHLDREERRYDSRGHRYHR</sequence>
<reference evidence="2 3" key="1">
    <citation type="journal article" date="2023" name="IMA Fungus">
        <title>Comparative genomic study of the Penicillium genus elucidates a diverse pangenome and 15 lateral gene transfer events.</title>
        <authorList>
            <person name="Petersen C."/>
            <person name="Sorensen T."/>
            <person name="Nielsen M.R."/>
            <person name="Sondergaard T.E."/>
            <person name="Sorensen J.L."/>
            <person name="Fitzpatrick D.A."/>
            <person name="Frisvad J.C."/>
            <person name="Nielsen K.L."/>
        </authorList>
    </citation>
    <scope>NUCLEOTIDE SEQUENCE [LARGE SCALE GENOMIC DNA]</scope>
    <source>
        <strain evidence="2 3">IBT 35679</strain>
    </source>
</reference>
<name>A0AAD6CKS4_9EURO</name>
<feature type="region of interest" description="Disordered" evidence="1">
    <location>
        <begin position="78"/>
        <end position="210"/>
    </location>
</feature>
<keyword evidence="3" id="KW-1185">Reference proteome</keyword>
<feature type="compositionally biased region" description="Basic and acidic residues" evidence="1">
    <location>
        <begin position="192"/>
        <end position="210"/>
    </location>
</feature>
<dbReference type="AlphaFoldDB" id="A0AAD6CKS4"/>
<gene>
    <name evidence="2" type="ORF">N7494_011992</name>
</gene>
<proteinExistence type="predicted"/>
<dbReference type="Proteomes" id="UP001220324">
    <property type="component" value="Unassembled WGS sequence"/>
</dbReference>